<keyword evidence="2" id="KW-0378">Hydrolase</keyword>
<dbReference type="EMBL" id="CAMAPF010000999">
    <property type="protein sequence ID" value="CAH9137221.1"/>
    <property type="molecule type" value="Genomic_DNA"/>
</dbReference>
<comment type="caution">
    <text evidence="4">The sequence shown here is derived from an EMBL/GenBank/DDBJ whole genome shotgun (WGS) entry which is preliminary data.</text>
</comment>
<protein>
    <recommendedName>
        <fullName evidence="3">Helicase C-terminal domain-containing protein</fullName>
    </recommendedName>
</protein>
<evidence type="ECO:0000313" key="5">
    <source>
        <dbReference type="Proteomes" id="UP001152523"/>
    </source>
</evidence>
<dbReference type="Gene3D" id="3.40.50.300">
    <property type="entry name" value="P-loop containing nucleotide triphosphate hydrolases"/>
    <property type="match status" value="1"/>
</dbReference>
<dbReference type="PROSITE" id="PS51194">
    <property type="entry name" value="HELICASE_CTER"/>
    <property type="match status" value="1"/>
</dbReference>
<proteinExistence type="predicted"/>
<dbReference type="GO" id="GO:0003723">
    <property type="term" value="F:RNA binding"/>
    <property type="evidence" value="ECO:0007669"/>
    <property type="project" value="TreeGrafter"/>
</dbReference>
<dbReference type="InterPro" id="IPR001650">
    <property type="entry name" value="Helicase_C-like"/>
</dbReference>
<dbReference type="PANTHER" id="PTHR14950:SF70">
    <property type="entry name" value="ENDORIBONUCLEASE DICER HOMOLOG 2"/>
    <property type="match status" value="1"/>
</dbReference>
<evidence type="ECO:0000313" key="4">
    <source>
        <dbReference type="EMBL" id="CAH9137221.1"/>
    </source>
</evidence>
<name>A0AAV0FP61_9ASTE</name>
<keyword evidence="5" id="KW-1185">Reference proteome</keyword>
<evidence type="ECO:0000256" key="1">
    <source>
        <dbReference type="ARBA" id="ARBA00004474"/>
    </source>
</evidence>
<gene>
    <name evidence="4" type="ORF">CEPIT_LOCUS35868</name>
</gene>
<dbReference type="InterPro" id="IPR027417">
    <property type="entry name" value="P-loop_NTPase"/>
</dbReference>
<evidence type="ECO:0000256" key="2">
    <source>
        <dbReference type="ARBA" id="ARBA00022801"/>
    </source>
</evidence>
<dbReference type="SUPFAM" id="SSF52540">
    <property type="entry name" value="P-loop containing nucleoside triphosphate hydrolases"/>
    <property type="match status" value="1"/>
</dbReference>
<dbReference type="Proteomes" id="UP001152523">
    <property type="component" value="Unassembled WGS sequence"/>
</dbReference>
<comment type="subcellular location">
    <subcellularLocation>
        <location evidence="1">Plastid</location>
    </subcellularLocation>
</comment>
<feature type="domain" description="Helicase C-terminal" evidence="3">
    <location>
        <begin position="1"/>
        <end position="93"/>
    </location>
</feature>
<dbReference type="AlphaFoldDB" id="A0AAV0FP61"/>
<dbReference type="Pfam" id="PF00271">
    <property type="entry name" value="Helicase_C"/>
    <property type="match status" value="1"/>
</dbReference>
<dbReference type="GO" id="GO:0004525">
    <property type="term" value="F:ribonuclease III activity"/>
    <property type="evidence" value="ECO:0007669"/>
    <property type="project" value="TreeGrafter"/>
</dbReference>
<dbReference type="GO" id="GO:0005634">
    <property type="term" value="C:nucleus"/>
    <property type="evidence" value="ECO:0007669"/>
    <property type="project" value="TreeGrafter"/>
</dbReference>
<dbReference type="GO" id="GO:0009536">
    <property type="term" value="C:plastid"/>
    <property type="evidence" value="ECO:0007669"/>
    <property type="project" value="UniProtKB-SubCell"/>
</dbReference>
<accession>A0AAV0FP61</accession>
<dbReference type="SMART" id="SM00490">
    <property type="entry name" value="HELICc"/>
    <property type="match status" value="1"/>
</dbReference>
<dbReference type="PANTHER" id="PTHR14950">
    <property type="entry name" value="DICER-RELATED"/>
    <property type="match status" value="1"/>
</dbReference>
<dbReference type="GO" id="GO:0030422">
    <property type="term" value="P:siRNA processing"/>
    <property type="evidence" value="ECO:0007669"/>
    <property type="project" value="TreeGrafter"/>
</dbReference>
<reference evidence="4" key="1">
    <citation type="submission" date="2022-07" db="EMBL/GenBank/DDBJ databases">
        <authorList>
            <person name="Macas J."/>
            <person name="Novak P."/>
            <person name="Neumann P."/>
        </authorList>
    </citation>
    <scope>NUCLEOTIDE SEQUENCE</scope>
</reference>
<sequence length="93" mass="10599">MFTDLSGWHTKYTAGNASVLQSQSRRVQNDIVEEFRKGMVNIIVATSILEEGLDVQNCNLVIRFDPSTTVCSFIQSRGRARMQNSDFILMVRR</sequence>
<organism evidence="4 5">
    <name type="scientific">Cuscuta epithymum</name>
    <dbReference type="NCBI Taxonomy" id="186058"/>
    <lineage>
        <taxon>Eukaryota</taxon>
        <taxon>Viridiplantae</taxon>
        <taxon>Streptophyta</taxon>
        <taxon>Embryophyta</taxon>
        <taxon>Tracheophyta</taxon>
        <taxon>Spermatophyta</taxon>
        <taxon>Magnoliopsida</taxon>
        <taxon>eudicotyledons</taxon>
        <taxon>Gunneridae</taxon>
        <taxon>Pentapetalae</taxon>
        <taxon>asterids</taxon>
        <taxon>lamiids</taxon>
        <taxon>Solanales</taxon>
        <taxon>Convolvulaceae</taxon>
        <taxon>Cuscuteae</taxon>
        <taxon>Cuscuta</taxon>
        <taxon>Cuscuta subgen. Cuscuta</taxon>
    </lineage>
</organism>
<evidence type="ECO:0000259" key="3">
    <source>
        <dbReference type="PROSITE" id="PS51194"/>
    </source>
</evidence>